<organism evidence="1">
    <name type="scientific">marine metagenome</name>
    <dbReference type="NCBI Taxonomy" id="408172"/>
    <lineage>
        <taxon>unclassified sequences</taxon>
        <taxon>metagenomes</taxon>
        <taxon>ecological metagenomes</taxon>
    </lineage>
</organism>
<proteinExistence type="predicted"/>
<reference evidence="1" key="1">
    <citation type="submission" date="2018-05" db="EMBL/GenBank/DDBJ databases">
        <authorList>
            <person name="Lanie J.A."/>
            <person name="Ng W.-L."/>
            <person name="Kazmierczak K.M."/>
            <person name="Andrzejewski T.M."/>
            <person name="Davidsen T.M."/>
            <person name="Wayne K.J."/>
            <person name="Tettelin H."/>
            <person name="Glass J.I."/>
            <person name="Rusch D."/>
            <person name="Podicherti R."/>
            <person name="Tsui H.-C.T."/>
            <person name="Winkler M.E."/>
        </authorList>
    </citation>
    <scope>NUCLEOTIDE SEQUENCE</scope>
</reference>
<sequence>MKIGNVHTASEYHELWDRGMVPTKLMPRDPGSHKSPYQSKAGRIRRLGTWENGVFTKFTVEEQAKIRKDRMVVYGKEYYDKNKKKILTRIKEFNKSNPDRKH</sequence>
<dbReference type="EMBL" id="UINC01127658">
    <property type="protein sequence ID" value="SVD06920.1"/>
    <property type="molecule type" value="Genomic_DNA"/>
</dbReference>
<name>A0A382SAE3_9ZZZZ</name>
<evidence type="ECO:0000313" key="1">
    <source>
        <dbReference type="EMBL" id="SVD06920.1"/>
    </source>
</evidence>
<protein>
    <submittedName>
        <fullName evidence="1">Uncharacterized protein</fullName>
    </submittedName>
</protein>
<gene>
    <name evidence="1" type="ORF">METZ01_LOCUS359774</name>
</gene>
<feature type="non-terminal residue" evidence="1">
    <location>
        <position position="102"/>
    </location>
</feature>
<dbReference type="AlphaFoldDB" id="A0A382SAE3"/>
<accession>A0A382SAE3</accession>